<evidence type="ECO:0000313" key="1">
    <source>
        <dbReference type="EMBL" id="KAK3290166.1"/>
    </source>
</evidence>
<dbReference type="AlphaFoldDB" id="A0AAE0H736"/>
<gene>
    <name evidence="1" type="ORF">B0H64DRAFT_64298</name>
</gene>
<protein>
    <submittedName>
        <fullName evidence="1">Uncharacterized protein</fullName>
    </submittedName>
</protein>
<reference evidence="1" key="2">
    <citation type="submission" date="2023-06" db="EMBL/GenBank/DDBJ databases">
        <authorList>
            <consortium name="Lawrence Berkeley National Laboratory"/>
            <person name="Haridas S."/>
            <person name="Hensen N."/>
            <person name="Bonometti L."/>
            <person name="Westerberg I."/>
            <person name="Brannstrom I.O."/>
            <person name="Guillou S."/>
            <person name="Cros-Aarteil S."/>
            <person name="Calhoun S."/>
            <person name="Kuo A."/>
            <person name="Mondo S."/>
            <person name="Pangilinan J."/>
            <person name="Riley R."/>
            <person name="Labutti K."/>
            <person name="Andreopoulos B."/>
            <person name="Lipzen A."/>
            <person name="Chen C."/>
            <person name="Yanf M."/>
            <person name="Daum C."/>
            <person name="Ng V."/>
            <person name="Clum A."/>
            <person name="Steindorff A."/>
            <person name="Ohm R."/>
            <person name="Martin F."/>
            <person name="Silar P."/>
            <person name="Natvig D."/>
            <person name="Lalanne C."/>
            <person name="Gautier V."/>
            <person name="Ament-Velasquez S.L."/>
            <person name="Kruys A."/>
            <person name="Hutchinson M.I."/>
            <person name="Powell A.J."/>
            <person name="Barry K."/>
            <person name="Miller A.N."/>
            <person name="Grigoriev I.V."/>
            <person name="Debuchy R."/>
            <person name="Gladieux P."/>
            <person name="Thoren M.H."/>
            <person name="Johannesson H."/>
        </authorList>
    </citation>
    <scope>NUCLEOTIDE SEQUENCE</scope>
    <source>
        <strain evidence="1">CBS 168.71</strain>
    </source>
</reference>
<evidence type="ECO:0000313" key="2">
    <source>
        <dbReference type="Proteomes" id="UP001278766"/>
    </source>
</evidence>
<dbReference type="RefSeq" id="XP_062653680.1">
    <property type="nucleotide sequence ID" value="XM_062808554.1"/>
</dbReference>
<dbReference type="GeneID" id="87845502"/>
<organism evidence="1 2">
    <name type="scientific">Chaetomium fimeti</name>
    <dbReference type="NCBI Taxonomy" id="1854472"/>
    <lineage>
        <taxon>Eukaryota</taxon>
        <taxon>Fungi</taxon>
        <taxon>Dikarya</taxon>
        <taxon>Ascomycota</taxon>
        <taxon>Pezizomycotina</taxon>
        <taxon>Sordariomycetes</taxon>
        <taxon>Sordariomycetidae</taxon>
        <taxon>Sordariales</taxon>
        <taxon>Chaetomiaceae</taxon>
        <taxon>Chaetomium</taxon>
    </lineage>
</organism>
<proteinExistence type="predicted"/>
<comment type="caution">
    <text evidence="1">The sequence shown here is derived from an EMBL/GenBank/DDBJ whole genome shotgun (WGS) entry which is preliminary data.</text>
</comment>
<name>A0AAE0H736_9PEZI</name>
<dbReference type="EMBL" id="JAUEPN010000015">
    <property type="protein sequence ID" value="KAK3290166.1"/>
    <property type="molecule type" value="Genomic_DNA"/>
</dbReference>
<accession>A0AAE0H736</accession>
<reference evidence="1" key="1">
    <citation type="journal article" date="2023" name="Mol. Phylogenet. Evol.">
        <title>Genome-scale phylogeny and comparative genomics of the fungal order Sordariales.</title>
        <authorList>
            <person name="Hensen N."/>
            <person name="Bonometti L."/>
            <person name="Westerberg I."/>
            <person name="Brannstrom I.O."/>
            <person name="Guillou S."/>
            <person name="Cros-Aarteil S."/>
            <person name="Calhoun S."/>
            <person name="Haridas S."/>
            <person name="Kuo A."/>
            <person name="Mondo S."/>
            <person name="Pangilinan J."/>
            <person name="Riley R."/>
            <person name="LaButti K."/>
            <person name="Andreopoulos B."/>
            <person name="Lipzen A."/>
            <person name="Chen C."/>
            <person name="Yan M."/>
            <person name="Daum C."/>
            <person name="Ng V."/>
            <person name="Clum A."/>
            <person name="Steindorff A."/>
            <person name="Ohm R.A."/>
            <person name="Martin F."/>
            <person name="Silar P."/>
            <person name="Natvig D.O."/>
            <person name="Lalanne C."/>
            <person name="Gautier V."/>
            <person name="Ament-Velasquez S.L."/>
            <person name="Kruys A."/>
            <person name="Hutchinson M.I."/>
            <person name="Powell A.J."/>
            <person name="Barry K."/>
            <person name="Miller A.N."/>
            <person name="Grigoriev I.V."/>
            <person name="Debuchy R."/>
            <person name="Gladieux P."/>
            <person name="Hiltunen Thoren M."/>
            <person name="Johannesson H."/>
        </authorList>
    </citation>
    <scope>NUCLEOTIDE SEQUENCE</scope>
    <source>
        <strain evidence="1">CBS 168.71</strain>
    </source>
</reference>
<keyword evidence="2" id="KW-1185">Reference proteome</keyword>
<dbReference type="Proteomes" id="UP001278766">
    <property type="component" value="Unassembled WGS sequence"/>
</dbReference>
<sequence length="213" mass="23856">MLSGPWVERKPANGEESVVALPDEQPMAIAVLLAIVHERLDLVPTWSGKHVHHASFEAISSILSAADKYGLIPLFWPFVHEWVPHTKPSHYTCSEDDPLGPLYRLNIAWQLGQKEVVTETIWRFIFELPGDRLEALLAAAEDGPRIGMSLSLRDVFRTITGFRQDVTQSALDFFHEFMDGLSNDNGMMDDLSKSTNMFCVGDIFGAVSMDAWP</sequence>